<organism evidence="1 2">
    <name type="scientific">Fusarium duplospermum</name>
    <dbReference type="NCBI Taxonomy" id="1325734"/>
    <lineage>
        <taxon>Eukaryota</taxon>
        <taxon>Fungi</taxon>
        <taxon>Dikarya</taxon>
        <taxon>Ascomycota</taxon>
        <taxon>Pezizomycotina</taxon>
        <taxon>Sordariomycetes</taxon>
        <taxon>Hypocreomycetidae</taxon>
        <taxon>Hypocreales</taxon>
        <taxon>Nectriaceae</taxon>
        <taxon>Fusarium</taxon>
        <taxon>Fusarium solani species complex</taxon>
    </lineage>
</organism>
<comment type="caution">
    <text evidence="1">The sequence shown here is derived from an EMBL/GenBank/DDBJ whole genome shotgun (WGS) entry which is preliminary data.</text>
</comment>
<keyword evidence="2" id="KW-1185">Reference proteome</keyword>
<dbReference type="OrthoDB" id="10416589at2759"/>
<dbReference type="EMBL" id="NKCI01000002">
    <property type="protein sequence ID" value="RSL73212.1"/>
    <property type="molecule type" value="Genomic_DNA"/>
</dbReference>
<evidence type="ECO:0000313" key="2">
    <source>
        <dbReference type="Proteomes" id="UP000288168"/>
    </source>
</evidence>
<dbReference type="Proteomes" id="UP000288168">
    <property type="component" value="Unassembled WGS sequence"/>
</dbReference>
<sequence>MKSPWILIEYEGMNPLLTEDNVRFIGEENHFSRLLAWVGNNTTITDYQPTDFERSFSHDMIAYDGSQESASTHTNSEFWAENHGQPGNFTIFGPPSEDGYSADDECSLEDYHNHMNGGFFCMPRDPDSTSERSGDVDWEENFYDVVEAIGWTLIWE</sequence>
<name>A0A428R6R9_9HYPO</name>
<evidence type="ECO:0000313" key="1">
    <source>
        <dbReference type="EMBL" id="RSL73212.1"/>
    </source>
</evidence>
<reference evidence="1 2" key="1">
    <citation type="submission" date="2017-06" db="EMBL/GenBank/DDBJ databases">
        <title>Comparative genomic analysis of Ambrosia Fusariam Clade fungi.</title>
        <authorList>
            <person name="Stajich J.E."/>
            <person name="Carrillo J."/>
            <person name="Kijimoto T."/>
            <person name="Eskalen A."/>
            <person name="O'Donnell K."/>
            <person name="Kasson M."/>
        </authorList>
    </citation>
    <scope>NUCLEOTIDE SEQUENCE [LARGE SCALE GENOMIC DNA]</scope>
    <source>
        <strain evidence="1 2">NRRL62584</strain>
    </source>
</reference>
<protein>
    <submittedName>
        <fullName evidence="1">Uncharacterized protein</fullName>
    </submittedName>
</protein>
<gene>
    <name evidence="1" type="ORF">CEP54_000303</name>
</gene>
<dbReference type="AlphaFoldDB" id="A0A428R6R9"/>
<proteinExistence type="predicted"/>
<accession>A0A428R6R9</accession>